<dbReference type="GO" id="GO:0016020">
    <property type="term" value="C:membrane"/>
    <property type="evidence" value="ECO:0007669"/>
    <property type="project" value="TreeGrafter"/>
</dbReference>
<dbReference type="PANTHER" id="PTHR19353">
    <property type="entry name" value="FATTY ACID DESATURASE 2"/>
    <property type="match status" value="1"/>
</dbReference>
<feature type="transmembrane region" description="Helical" evidence="1">
    <location>
        <begin position="21"/>
        <end position="40"/>
    </location>
</feature>
<dbReference type="AlphaFoldDB" id="A0A4V3GLP4"/>
<proteinExistence type="predicted"/>
<dbReference type="InterPro" id="IPR005804">
    <property type="entry name" value="FA_desaturase_dom"/>
</dbReference>
<feature type="domain" description="Fatty acid desaturase" evidence="2">
    <location>
        <begin position="50"/>
        <end position="289"/>
    </location>
</feature>
<feature type="transmembrane region" description="Helical" evidence="1">
    <location>
        <begin position="80"/>
        <end position="100"/>
    </location>
</feature>
<dbReference type="GO" id="GO:0006629">
    <property type="term" value="P:lipid metabolic process"/>
    <property type="evidence" value="ECO:0007669"/>
    <property type="project" value="InterPro"/>
</dbReference>
<sequence>MLQGKELILSTKKYALEDPRSSWIQTVSTLLLLLAAQWSSLLAPLLILRVAGSVATGLLIIRFFIIFHDYQHHTILHNSRAAKVVMTFFGLYILTPPSIWKRSHDHHHQHNSKLFSADIGSYPIVTKTRFLAMSTRERMGYLAIRHPLTILLGYFTMFIWGMCLRSFISSPKKHTDSVVALVLHGTISAAIWYFFGFEGWLLGVFLPFFLGQAIGAYLFYAQHNFPGVVFKDRCGWTYEGAALESSSYMQMSPFMQWCTGNIGFHHIHHLNCRIPFYRLPRVMKEIPELQTAKTTSLHPRDVRDCLRLKVWDPERQQMIGFREIYADFQGSPGLAQKS</sequence>
<dbReference type="OrthoDB" id="9769653at2"/>
<protein>
    <submittedName>
        <fullName evidence="3">Omega-6 fatty acid desaturase (Delta-12 desaturase)</fullName>
    </submittedName>
</protein>
<keyword evidence="4" id="KW-1185">Reference proteome</keyword>
<keyword evidence="1" id="KW-1133">Transmembrane helix</keyword>
<dbReference type="GO" id="GO:0016717">
    <property type="term" value="F:oxidoreductase activity, acting on paired donors, with oxidation of a pair of donors resulting in the reduction of molecular oxygen to two molecules of water"/>
    <property type="evidence" value="ECO:0007669"/>
    <property type="project" value="TreeGrafter"/>
</dbReference>
<dbReference type="Proteomes" id="UP000294498">
    <property type="component" value="Unassembled WGS sequence"/>
</dbReference>
<dbReference type="PANTHER" id="PTHR19353:SF73">
    <property type="entry name" value="FATTY ACID DESATURASE"/>
    <property type="match status" value="1"/>
</dbReference>
<feature type="transmembrane region" description="Helical" evidence="1">
    <location>
        <begin position="46"/>
        <end position="68"/>
    </location>
</feature>
<evidence type="ECO:0000256" key="1">
    <source>
        <dbReference type="SAM" id="Phobius"/>
    </source>
</evidence>
<dbReference type="Pfam" id="PF00487">
    <property type="entry name" value="FA_desaturase"/>
    <property type="match status" value="1"/>
</dbReference>
<name>A0A4V3GLP4_9BACT</name>
<dbReference type="RefSeq" id="WP_133991797.1">
    <property type="nucleotide sequence ID" value="NZ_SODV01000001.1"/>
</dbReference>
<keyword evidence="1" id="KW-0812">Transmembrane</keyword>
<dbReference type="EMBL" id="SODV01000001">
    <property type="protein sequence ID" value="TDX00323.1"/>
    <property type="molecule type" value="Genomic_DNA"/>
</dbReference>
<keyword evidence="1" id="KW-0472">Membrane</keyword>
<comment type="caution">
    <text evidence="3">The sequence shown here is derived from an EMBL/GenBank/DDBJ whole genome shotgun (WGS) entry which is preliminary data.</text>
</comment>
<evidence type="ECO:0000259" key="2">
    <source>
        <dbReference type="Pfam" id="PF00487"/>
    </source>
</evidence>
<feature type="transmembrane region" description="Helical" evidence="1">
    <location>
        <begin position="201"/>
        <end position="221"/>
    </location>
</feature>
<evidence type="ECO:0000313" key="4">
    <source>
        <dbReference type="Proteomes" id="UP000294498"/>
    </source>
</evidence>
<feature type="transmembrane region" description="Helical" evidence="1">
    <location>
        <begin position="176"/>
        <end position="195"/>
    </location>
</feature>
<accession>A0A4V3GLP4</accession>
<gene>
    <name evidence="3" type="ORF">EDB95_1344</name>
</gene>
<evidence type="ECO:0000313" key="3">
    <source>
        <dbReference type="EMBL" id="TDX00323.1"/>
    </source>
</evidence>
<organism evidence="3 4">
    <name type="scientific">Dinghuibacter silviterrae</name>
    <dbReference type="NCBI Taxonomy" id="1539049"/>
    <lineage>
        <taxon>Bacteria</taxon>
        <taxon>Pseudomonadati</taxon>
        <taxon>Bacteroidota</taxon>
        <taxon>Chitinophagia</taxon>
        <taxon>Chitinophagales</taxon>
        <taxon>Chitinophagaceae</taxon>
        <taxon>Dinghuibacter</taxon>
    </lineage>
</organism>
<dbReference type="InterPro" id="IPR012171">
    <property type="entry name" value="Fatty_acid_desaturase"/>
</dbReference>
<reference evidence="3 4" key="1">
    <citation type="submission" date="2019-03" db="EMBL/GenBank/DDBJ databases">
        <title>Genomic Encyclopedia of Type Strains, Phase IV (KMG-IV): sequencing the most valuable type-strain genomes for metagenomic binning, comparative biology and taxonomic classification.</title>
        <authorList>
            <person name="Goeker M."/>
        </authorList>
    </citation>
    <scope>NUCLEOTIDE SEQUENCE [LARGE SCALE GENOMIC DNA]</scope>
    <source>
        <strain evidence="3 4">DSM 100059</strain>
    </source>
</reference>
<feature type="transmembrane region" description="Helical" evidence="1">
    <location>
        <begin position="143"/>
        <end position="164"/>
    </location>
</feature>